<dbReference type="Proteomes" id="UP000002698">
    <property type="component" value="Chromosome"/>
</dbReference>
<proteinExistence type="predicted"/>
<dbReference type="PANTHER" id="PTHR43413:SF4">
    <property type="entry name" value="HTH-TYPE TRANSCRIPTIONAL REGULATOR LYSM"/>
    <property type="match status" value="1"/>
</dbReference>
<dbReference type="SMART" id="SM00344">
    <property type="entry name" value="HTH_ASNC"/>
    <property type="match status" value="1"/>
</dbReference>
<dbReference type="EMBL" id="CR936257">
    <property type="protein sequence ID" value="CAI49423.1"/>
    <property type="molecule type" value="Genomic_DNA"/>
</dbReference>
<evidence type="ECO:0000313" key="5">
    <source>
        <dbReference type="EMBL" id="CAI49423.1"/>
    </source>
</evidence>
<dbReference type="SUPFAM" id="SSF46785">
    <property type="entry name" value="Winged helix' DNA-binding domain"/>
    <property type="match status" value="1"/>
</dbReference>
<dbReference type="RefSeq" id="WP_011323048.1">
    <property type="nucleotide sequence ID" value="NC_007426.1"/>
</dbReference>
<dbReference type="InterPro" id="IPR056526">
    <property type="entry name" value="TRASH_HVO_1752"/>
</dbReference>
<evidence type="ECO:0000313" key="6">
    <source>
        <dbReference type="Proteomes" id="UP000002698"/>
    </source>
</evidence>
<gene>
    <name evidence="5" type="ordered locus">NP_2664A</name>
</gene>
<reference evidence="5 6" key="1">
    <citation type="journal article" date="2005" name="Genome Res.">
        <title>Living with two extremes: conclusions from the genome sequence of Natronomonas pharaonis.</title>
        <authorList>
            <person name="Falb M."/>
            <person name="Pfeiffer F."/>
            <person name="Palm P."/>
            <person name="Rodewald K."/>
            <person name="Hickmann V."/>
            <person name="Tittor J."/>
            <person name="Oesterhelt D."/>
        </authorList>
    </citation>
    <scope>NUCLEOTIDE SEQUENCE [LARGE SCALE GENOMIC DNA]</scope>
    <source>
        <strain evidence="6">ATCC 35678 / DSM 2160 / CIP 103997 / JCM 8858 / NBRC 14720 / NCIMB 2260 / Gabara</strain>
    </source>
</reference>
<dbReference type="OrthoDB" id="33200at2157"/>
<dbReference type="EnsemblBacteria" id="CAI49423">
    <property type="protein sequence ID" value="CAI49423"/>
    <property type="gene ID" value="NP_2664A"/>
</dbReference>
<dbReference type="InterPro" id="IPR036390">
    <property type="entry name" value="WH_DNA-bd_sf"/>
</dbReference>
<feature type="domain" description="HTH asnC-type" evidence="4">
    <location>
        <begin position="4"/>
        <end position="67"/>
    </location>
</feature>
<dbReference type="SMART" id="SM00746">
    <property type="entry name" value="TRASH"/>
    <property type="match status" value="1"/>
</dbReference>
<dbReference type="PANTHER" id="PTHR43413">
    <property type="entry name" value="TRANSCRIPTIONAL REGULATOR, ASNC FAMILY"/>
    <property type="match status" value="1"/>
</dbReference>
<dbReference type="PROSITE" id="PS50956">
    <property type="entry name" value="HTH_ASNC_2"/>
    <property type="match status" value="1"/>
</dbReference>
<dbReference type="Pfam" id="PF24273">
    <property type="entry name" value="TRASH_HVO_1752_C"/>
    <property type="match status" value="1"/>
</dbReference>
<evidence type="ECO:0000256" key="1">
    <source>
        <dbReference type="ARBA" id="ARBA00023015"/>
    </source>
</evidence>
<dbReference type="Pfam" id="PF13404">
    <property type="entry name" value="HTH_AsnC-type"/>
    <property type="match status" value="1"/>
</dbReference>
<keyword evidence="3" id="KW-0804">Transcription</keyword>
<evidence type="ECO:0000256" key="2">
    <source>
        <dbReference type="ARBA" id="ARBA00023125"/>
    </source>
</evidence>
<dbReference type="GeneID" id="3701518"/>
<dbReference type="Gene3D" id="1.10.10.10">
    <property type="entry name" value="Winged helix-like DNA-binding domain superfamily/Winged helix DNA-binding domain"/>
    <property type="match status" value="1"/>
</dbReference>
<organism evidence="5 6">
    <name type="scientific">Natronomonas pharaonis (strain ATCC 35678 / DSM 2160 / CIP 103997 / JCM 8858 / NBRC 14720 / NCIMB 2260 / Gabara)</name>
    <name type="common">Halobacterium pharaonis</name>
    <dbReference type="NCBI Taxonomy" id="348780"/>
    <lineage>
        <taxon>Archaea</taxon>
        <taxon>Methanobacteriati</taxon>
        <taxon>Methanobacteriota</taxon>
        <taxon>Stenosarchaea group</taxon>
        <taxon>Halobacteria</taxon>
        <taxon>Halobacteriales</taxon>
        <taxon>Natronomonadaceae</taxon>
        <taxon>Natronomonas</taxon>
    </lineage>
</organism>
<evidence type="ECO:0000256" key="3">
    <source>
        <dbReference type="ARBA" id="ARBA00023163"/>
    </source>
</evidence>
<dbReference type="InterPro" id="IPR000485">
    <property type="entry name" value="AsnC-type_HTH_dom"/>
</dbReference>
<dbReference type="InterPro" id="IPR011991">
    <property type="entry name" value="ArsR-like_HTH"/>
</dbReference>
<keyword evidence="2" id="KW-0238">DNA-binding</keyword>
<dbReference type="eggNOG" id="arCOG01585">
    <property type="taxonomic scope" value="Archaea"/>
</dbReference>
<dbReference type="STRING" id="348780.NP_2664A"/>
<dbReference type="KEGG" id="nph:NP_2664A"/>
<dbReference type="GO" id="GO:0043565">
    <property type="term" value="F:sequence-specific DNA binding"/>
    <property type="evidence" value="ECO:0007669"/>
    <property type="project" value="InterPro"/>
</dbReference>
<dbReference type="CDD" id="cd00090">
    <property type="entry name" value="HTH_ARSR"/>
    <property type="match status" value="1"/>
</dbReference>
<protein>
    <submittedName>
        <fullName evidence="5">Lrp/AsnC family transcription regulator</fullName>
    </submittedName>
</protein>
<evidence type="ECO:0000259" key="4">
    <source>
        <dbReference type="PROSITE" id="PS50956"/>
    </source>
</evidence>
<dbReference type="PRINTS" id="PR00033">
    <property type="entry name" value="HTHASNC"/>
</dbReference>
<accession>A0A1U7EWG2</accession>
<keyword evidence="6" id="KW-1185">Reference proteome</keyword>
<name>A0A1U7EWG2_NATPD</name>
<keyword evidence="1" id="KW-0805">Transcription regulation</keyword>
<dbReference type="InterPro" id="IPR019888">
    <property type="entry name" value="Tscrpt_reg_AsnC-like"/>
</dbReference>
<dbReference type="HOGENOM" id="CLU_091233_4_0_2"/>
<dbReference type="InterPro" id="IPR050684">
    <property type="entry name" value="HTH-Siroheme_Decarb"/>
</dbReference>
<dbReference type="InterPro" id="IPR036388">
    <property type="entry name" value="WH-like_DNA-bd_sf"/>
</dbReference>
<dbReference type="InterPro" id="IPR011017">
    <property type="entry name" value="TRASH_dom"/>
</dbReference>
<dbReference type="AlphaFoldDB" id="A0A1U7EWG2"/>
<sequence>MRDIDETDRELLRLLLEDGRRPYKELAEAVELSPPAVSDRIDRLRELGVIQRFTVDVDRSKLREGVRLAVTLSVRPGETTAVREALADVEGVEHVFATADSRLFVVATFPSGDIETHLAAAFDTGAVEAVEATPLVGADWHPALGEVTLGLECAECGNTVTDEGVSATIDGDRYEFCCGSCEARFEERYAELQQNA</sequence>